<feature type="transmembrane region" description="Helical" evidence="10">
    <location>
        <begin position="346"/>
        <end position="366"/>
    </location>
</feature>
<dbReference type="GO" id="GO:0055085">
    <property type="term" value="P:transmembrane transport"/>
    <property type="evidence" value="ECO:0007669"/>
    <property type="project" value="InterPro"/>
</dbReference>
<accession>A0A086M9Z8</accession>
<feature type="transmembrane region" description="Helical" evidence="10">
    <location>
        <begin position="250"/>
        <end position="271"/>
    </location>
</feature>
<keyword evidence="6 10" id="KW-1133">Transmembrane helix</keyword>
<dbReference type="PROSITE" id="PS50920">
    <property type="entry name" value="SOLCAR"/>
    <property type="match status" value="3"/>
</dbReference>
<feature type="compositionally biased region" description="Polar residues" evidence="9">
    <location>
        <begin position="105"/>
        <end position="120"/>
    </location>
</feature>
<evidence type="ECO:0000256" key="2">
    <source>
        <dbReference type="ARBA" id="ARBA00006375"/>
    </source>
</evidence>
<feature type="repeat" description="Solcar" evidence="8">
    <location>
        <begin position="523"/>
        <end position="610"/>
    </location>
</feature>
<feature type="region of interest" description="Disordered" evidence="9">
    <location>
        <begin position="1"/>
        <end position="125"/>
    </location>
</feature>
<dbReference type="InterPro" id="IPR023395">
    <property type="entry name" value="MCP_dom_sf"/>
</dbReference>
<organism evidence="11 12">
    <name type="scientific">Toxoplasma gondii RUB</name>
    <dbReference type="NCBI Taxonomy" id="935652"/>
    <lineage>
        <taxon>Eukaryota</taxon>
        <taxon>Sar</taxon>
        <taxon>Alveolata</taxon>
        <taxon>Apicomplexa</taxon>
        <taxon>Conoidasida</taxon>
        <taxon>Coccidia</taxon>
        <taxon>Eucoccidiorida</taxon>
        <taxon>Eimeriorina</taxon>
        <taxon>Sarcocystidae</taxon>
        <taxon>Toxoplasma</taxon>
    </lineage>
</organism>
<comment type="subcellular location">
    <subcellularLocation>
        <location evidence="1">Membrane</location>
        <topology evidence="1">Multi-pass membrane protein</topology>
    </subcellularLocation>
</comment>
<dbReference type="Pfam" id="PF00153">
    <property type="entry name" value="Mito_carr"/>
    <property type="match status" value="3"/>
</dbReference>
<evidence type="ECO:0000256" key="6">
    <source>
        <dbReference type="ARBA" id="ARBA00022989"/>
    </source>
</evidence>
<feature type="compositionally biased region" description="Low complexity" evidence="9">
    <location>
        <begin position="34"/>
        <end position="78"/>
    </location>
</feature>
<dbReference type="Proteomes" id="UP000028834">
    <property type="component" value="Unassembled WGS sequence"/>
</dbReference>
<feature type="repeat" description="Solcar" evidence="8">
    <location>
        <begin position="340"/>
        <end position="424"/>
    </location>
</feature>
<dbReference type="SUPFAM" id="SSF103506">
    <property type="entry name" value="Mitochondrial carrier"/>
    <property type="match status" value="1"/>
</dbReference>
<feature type="transmembrane region" description="Helical" evidence="10">
    <location>
        <begin position="528"/>
        <end position="549"/>
    </location>
</feature>
<evidence type="ECO:0000256" key="8">
    <source>
        <dbReference type="PROSITE-ProRule" id="PRU00282"/>
    </source>
</evidence>
<dbReference type="VEuPathDB" id="ToxoDB:TGRUB_228680"/>
<gene>
    <name evidence="11" type="ORF">TGRUB_228680</name>
</gene>
<keyword evidence="4 8" id="KW-0812">Transmembrane</keyword>
<evidence type="ECO:0000313" key="12">
    <source>
        <dbReference type="Proteomes" id="UP000028834"/>
    </source>
</evidence>
<sequence>MGRPGYTRLFGVPLSPPPPRDHEKCVVPSFPSGRFSSYLSTGRSSRSSKPSTMALPSSPSFPSFSSSSVSSSMSSPPSHGGVLGHQRSGSDGGQGRNAATEKQGLLSSSRTSHSPANRQPCQAAGPSTFAFSPASAYQTRQRLFSQVRACSPGSFSLSHSSLSSSSPSFRRFSPLSAHRAPAADRSFFSRFFSFLPTGSFAKPQHEASPCASPEARAQLGRDSLLPLEEKSEQRPSDVLYVFQRGEFLHALLHTLAGVSGATVAMILVYPLDLLRTEQTVKGIGAGSMREEALLLIRRKGWRGMYRGLTSSLWGVVVSWGVYFFIYSYAKAYLQKRGFTSKGMSSIIIAVAAGICSTIASNPFWVANTRIKLGASRHTTDVWRMLGYILRREGLRGWFAGLLPALMLVSNPAIQFVLYDFLKDTLTAVKEIQASLRAGSPARGERSPQLSVRSLSFPSASSDSSLVCPAQPGQALPAVRPLLSGAGKRHAAFSPSLKRSEQTVSITVPQKSEKDTQRTPRGALSGGEAFAIGLIAKLCATLATYPYLVVKTRAQTKLHNVHDNSASFRCLLTILETEGVGGLYTGLQSKLVATLLSSAVMFSVYEKLLPSVEHSLQSLSAPPSASLRMPQFLPFSSVLAKASSPNVARVQHPDSRGRHCGS</sequence>
<dbReference type="PANTHER" id="PTHR45683">
    <property type="entry name" value="MITOCHONDRIAL NICOTINAMIDE ADENINE DINUCLEOTIDE TRANSPORTER 1-RELATED-RELATED"/>
    <property type="match status" value="1"/>
</dbReference>
<dbReference type="InterPro" id="IPR044712">
    <property type="entry name" value="SLC25A32-like"/>
</dbReference>
<feature type="transmembrane region" description="Helical" evidence="10">
    <location>
        <begin position="307"/>
        <end position="326"/>
    </location>
</feature>
<evidence type="ECO:0000256" key="9">
    <source>
        <dbReference type="SAM" id="MobiDB-lite"/>
    </source>
</evidence>
<name>A0A086M9Z8_TOXGO</name>
<dbReference type="OrthoDB" id="428293at2759"/>
<feature type="region of interest" description="Disordered" evidence="9">
    <location>
        <begin position="490"/>
        <end position="521"/>
    </location>
</feature>
<dbReference type="AlphaFoldDB" id="A0A086M9Z8"/>
<evidence type="ECO:0000313" key="11">
    <source>
        <dbReference type="EMBL" id="KFG65716.1"/>
    </source>
</evidence>
<dbReference type="Gene3D" id="1.50.40.10">
    <property type="entry name" value="Mitochondrial carrier domain"/>
    <property type="match status" value="2"/>
</dbReference>
<comment type="similarity">
    <text evidence="2">Belongs to the mitochondrial carrier (TC 2.A.29) family.</text>
</comment>
<feature type="transmembrane region" description="Helical" evidence="10">
    <location>
        <begin position="397"/>
        <end position="417"/>
    </location>
</feature>
<keyword evidence="5" id="KW-0677">Repeat</keyword>
<feature type="repeat" description="Solcar" evidence="8">
    <location>
        <begin position="248"/>
        <end position="332"/>
    </location>
</feature>
<keyword evidence="3" id="KW-0813">Transport</keyword>
<dbReference type="GO" id="GO:0016020">
    <property type="term" value="C:membrane"/>
    <property type="evidence" value="ECO:0007669"/>
    <property type="project" value="UniProtKB-SubCell"/>
</dbReference>
<proteinExistence type="inferred from homology"/>
<dbReference type="InterPro" id="IPR018108">
    <property type="entry name" value="MCP_transmembrane"/>
</dbReference>
<protein>
    <submittedName>
        <fullName evidence="11">Mitochondrial carrier superfamily protein</fullName>
    </submittedName>
</protein>
<evidence type="ECO:0000256" key="7">
    <source>
        <dbReference type="ARBA" id="ARBA00023136"/>
    </source>
</evidence>
<evidence type="ECO:0000256" key="5">
    <source>
        <dbReference type="ARBA" id="ARBA00022737"/>
    </source>
</evidence>
<comment type="caution">
    <text evidence="11">The sequence shown here is derived from an EMBL/GenBank/DDBJ whole genome shotgun (WGS) entry which is preliminary data.</text>
</comment>
<evidence type="ECO:0000256" key="3">
    <source>
        <dbReference type="ARBA" id="ARBA00022448"/>
    </source>
</evidence>
<evidence type="ECO:0000256" key="1">
    <source>
        <dbReference type="ARBA" id="ARBA00004141"/>
    </source>
</evidence>
<keyword evidence="7 8" id="KW-0472">Membrane</keyword>
<dbReference type="EMBL" id="AFYV02000222">
    <property type="protein sequence ID" value="KFG65716.1"/>
    <property type="molecule type" value="Genomic_DNA"/>
</dbReference>
<evidence type="ECO:0000256" key="4">
    <source>
        <dbReference type="ARBA" id="ARBA00022692"/>
    </source>
</evidence>
<reference evidence="11 12" key="1">
    <citation type="submission" date="2014-05" db="EMBL/GenBank/DDBJ databases">
        <authorList>
            <person name="Sibley D."/>
            <person name="Venepally P."/>
            <person name="Karamycheva S."/>
            <person name="Hadjithomas M."/>
            <person name="Khan A."/>
            <person name="Brunk B."/>
            <person name="Roos D."/>
            <person name="Caler E."/>
            <person name="Lorenzi H."/>
        </authorList>
    </citation>
    <scope>NUCLEOTIDE SEQUENCE [LARGE SCALE GENOMIC DNA]</scope>
    <source>
        <strain evidence="11 12">RUB</strain>
    </source>
</reference>
<evidence type="ECO:0000256" key="10">
    <source>
        <dbReference type="SAM" id="Phobius"/>
    </source>
</evidence>
<dbReference type="GO" id="GO:0006862">
    <property type="term" value="P:nucleotide transport"/>
    <property type="evidence" value="ECO:0007669"/>
    <property type="project" value="InterPro"/>
</dbReference>